<sequence>MTIKELAYSAQQHVQARTGASFKRAHIYELLAASFGFNSHAAFGFNTVLTELRPNDRQAVPQGTLINRRCIELGYRPDTATLATSALESFLTERQIGIVSISSLISRLRGESPNQDDELEYDEDELFEPTDEAFGPILVDGLDAAASKGNALAHYALALIYAPDDEDDPDAGSSYWYEQGQQGRVLTGVEKEWAEAHASRLAHAEKYAHHLREAGRLGHQDALLDLAERFDDPSFFEQPRHDVDADPAAVAAIAERIGRPADVRHWLTLAAESGDTEAMLQLIEEYDHGDLQRCWTWAYLSRLVGTDLTQDAHYAINEDGSDYDDDVGGPAYVAGRDGVDLEPLDPAQDATARLAAQKLFEQIEQNAR</sequence>
<name>A0A892ZHC9_9NEIS</name>
<keyword evidence="2" id="KW-1185">Reference proteome</keyword>
<reference evidence="1" key="1">
    <citation type="submission" date="2021-02" db="EMBL/GenBank/DDBJ databases">
        <title>Neisseriaceae sp. 26B isolated from the cloaca of a Common Toad-headed Turtle (Mesoclemmys nasuta).</title>
        <authorList>
            <person name="Spergser J."/>
            <person name="Busse H.-J."/>
        </authorList>
    </citation>
    <scope>NUCLEOTIDE SEQUENCE</scope>
    <source>
        <strain evidence="1">26B</strain>
    </source>
</reference>
<evidence type="ECO:0000313" key="2">
    <source>
        <dbReference type="Proteomes" id="UP000653156"/>
    </source>
</evidence>
<protein>
    <submittedName>
        <fullName evidence="1">Uncharacterized protein</fullName>
    </submittedName>
</protein>
<dbReference type="KEGG" id="ptes:JQU52_09490"/>
<evidence type="ECO:0000313" key="1">
    <source>
        <dbReference type="EMBL" id="QRQ80964.1"/>
    </source>
</evidence>
<dbReference type="InterPro" id="IPR011990">
    <property type="entry name" value="TPR-like_helical_dom_sf"/>
</dbReference>
<gene>
    <name evidence="1" type="ORF">JQU52_09490</name>
</gene>
<dbReference type="Gene3D" id="1.25.40.10">
    <property type="entry name" value="Tetratricopeptide repeat domain"/>
    <property type="match status" value="1"/>
</dbReference>
<organism evidence="1 2">
    <name type="scientific">Paralysiella testudinis</name>
    <dbReference type="NCBI Taxonomy" id="2809020"/>
    <lineage>
        <taxon>Bacteria</taxon>
        <taxon>Pseudomonadati</taxon>
        <taxon>Pseudomonadota</taxon>
        <taxon>Betaproteobacteria</taxon>
        <taxon>Neisseriales</taxon>
        <taxon>Neisseriaceae</taxon>
        <taxon>Paralysiella</taxon>
    </lineage>
</organism>
<dbReference type="Proteomes" id="UP000653156">
    <property type="component" value="Chromosome"/>
</dbReference>
<dbReference type="EMBL" id="CP069798">
    <property type="protein sequence ID" value="QRQ80964.1"/>
    <property type="molecule type" value="Genomic_DNA"/>
</dbReference>
<dbReference type="RefSeq" id="WP_219162033.1">
    <property type="nucleotide sequence ID" value="NZ_CP069798.1"/>
</dbReference>
<accession>A0A892ZHC9</accession>
<proteinExistence type="predicted"/>
<dbReference type="AlphaFoldDB" id="A0A892ZHC9"/>